<keyword evidence="2" id="KW-0597">Phosphoprotein</keyword>
<dbReference type="AlphaFoldDB" id="A0A9X9M3W0"/>
<gene>
    <name evidence="7" type="ORF">BN2614_LOCUS2</name>
</gene>
<feature type="compositionally biased region" description="Low complexity" evidence="6">
    <location>
        <begin position="70"/>
        <end position="81"/>
    </location>
</feature>
<evidence type="ECO:0000256" key="6">
    <source>
        <dbReference type="SAM" id="MobiDB-lite"/>
    </source>
</evidence>
<evidence type="ECO:0000256" key="5">
    <source>
        <dbReference type="ARBA" id="ARBA00041549"/>
    </source>
</evidence>
<keyword evidence="8" id="KW-1185">Reference proteome</keyword>
<organism evidence="7 8">
    <name type="scientific">Gulo gulo</name>
    <name type="common">Wolverine</name>
    <name type="synonym">Gluton</name>
    <dbReference type="NCBI Taxonomy" id="48420"/>
    <lineage>
        <taxon>Eukaryota</taxon>
        <taxon>Metazoa</taxon>
        <taxon>Chordata</taxon>
        <taxon>Craniata</taxon>
        <taxon>Vertebrata</taxon>
        <taxon>Euteleostomi</taxon>
        <taxon>Mammalia</taxon>
        <taxon>Eutheria</taxon>
        <taxon>Laurasiatheria</taxon>
        <taxon>Carnivora</taxon>
        <taxon>Caniformia</taxon>
        <taxon>Musteloidea</taxon>
        <taxon>Mustelidae</taxon>
        <taxon>Guloninae</taxon>
        <taxon>Gulo</taxon>
    </lineage>
</organism>
<dbReference type="InterPro" id="IPR031653">
    <property type="entry name" value="MISS"/>
</dbReference>
<evidence type="ECO:0000256" key="2">
    <source>
        <dbReference type="ARBA" id="ARBA00022553"/>
    </source>
</evidence>
<evidence type="ECO:0000313" key="8">
    <source>
        <dbReference type="Proteomes" id="UP000269945"/>
    </source>
</evidence>
<accession>A0A9X9M3W0</accession>
<dbReference type="PANTHER" id="PTHR35973:SF1">
    <property type="entry name" value="MAPK-INTERACTING AND SPINDLE-STABILIZING PROTEIN-LIKE"/>
    <property type="match status" value="1"/>
</dbReference>
<feature type="compositionally biased region" description="Low complexity" evidence="6">
    <location>
        <begin position="107"/>
        <end position="124"/>
    </location>
</feature>
<feature type="region of interest" description="Disordered" evidence="6">
    <location>
        <begin position="1"/>
        <end position="124"/>
    </location>
</feature>
<dbReference type="Pfam" id="PF15822">
    <property type="entry name" value="MISS"/>
    <property type="match status" value="1"/>
</dbReference>
<proteinExistence type="inferred from homology"/>
<reference evidence="7 8" key="1">
    <citation type="submission" date="2018-10" db="EMBL/GenBank/DDBJ databases">
        <authorList>
            <person name="Ekblom R."/>
            <person name="Jareborg N."/>
        </authorList>
    </citation>
    <scope>NUCLEOTIDE SEQUENCE [LARGE SCALE GENOMIC DNA]</scope>
    <source>
        <tissue evidence="7">Muscle</tissue>
    </source>
</reference>
<dbReference type="PANTHER" id="PTHR35973">
    <property type="entry name" value="MAPK-INTERACTING AND SPINDLE-STABILIZING PROTEIN-LIKE"/>
    <property type="match status" value="1"/>
</dbReference>
<keyword evidence="3" id="KW-0007">Acetylation</keyword>
<name>A0A9X9M3W0_GULGU</name>
<comment type="caution">
    <text evidence="7">The sequence shown here is derived from an EMBL/GenBank/DDBJ whole genome shotgun (WGS) entry which is preliminary data.</text>
</comment>
<evidence type="ECO:0000256" key="1">
    <source>
        <dbReference type="ARBA" id="ARBA00007272"/>
    </source>
</evidence>
<evidence type="ECO:0000313" key="7">
    <source>
        <dbReference type="EMBL" id="VCX31571.1"/>
    </source>
</evidence>
<dbReference type="EMBL" id="CYRY02041720">
    <property type="protein sequence ID" value="VCX31571.1"/>
    <property type="molecule type" value="Genomic_DNA"/>
</dbReference>
<evidence type="ECO:0000256" key="4">
    <source>
        <dbReference type="ARBA" id="ARBA00040440"/>
    </source>
</evidence>
<sequence length="124" mass="12608">MPFPELPRPCSTSTDPADAGPLGPWGSMSSGPWEPGMGGLYPTPNMAYPSPGPYPTLHPQAPGAVPPVPWGTVPPGTWGPTAPYPAPAGSYPTPGLYPTPSHPFQVPSGSSGASPMPGGLHSYH</sequence>
<evidence type="ECO:0000256" key="3">
    <source>
        <dbReference type="ARBA" id="ARBA00022990"/>
    </source>
</evidence>
<dbReference type="Proteomes" id="UP000269945">
    <property type="component" value="Unassembled WGS sequence"/>
</dbReference>
<protein>
    <recommendedName>
        <fullName evidence="4">MAPK-interacting and spindle-stabilizing protein-like</fullName>
    </recommendedName>
    <alternativeName>
        <fullName evidence="5">Mitogen-activated protein kinase 1-interacting protein 1-like</fullName>
    </alternativeName>
</protein>
<comment type="similarity">
    <text evidence="1">Belongs to the MISS family.</text>
</comment>